<gene>
    <name evidence="2" type="ORF">FB471_0012</name>
</gene>
<dbReference type="InterPro" id="IPR029058">
    <property type="entry name" value="AB_hydrolase_fold"/>
</dbReference>
<sequence length="336" mass="36138">MSPPARWWGARLSEQKVTRFNRRMLGRAGAVAALGAGTAAAGGIARAEPAGAGRCRTFVFVPGAFARAAMFGYLVNSLAARGHRALAVELPGHEPGSAPYGPGFQAPQDLAAWAAVPSPLAGVDLRQYVRHTVGVVRGAARHGRVVLVGASTGGLVIGLVAQAVPHLVERIVYDDAFCCVRLPSIGEYYRTPEAEGAHNEFLARAVVGDPVRLGALRVNWRSADPEFLAEARAALLTPDAPDRELFDVLNILYPDDPLGLNQADARPDPRRWGRIRRTFVRHTRDGLVPIALQDRMIREADELTPGNRFDVRSVVTGHTPAADKLPEVVDILDDLP</sequence>
<dbReference type="GO" id="GO:0003824">
    <property type="term" value="F:catalytic activity"/>
    <property type="evidence" value="ECO:0007669"/>
    <property type="project" value="UniProtKB-ARBA"/>
</dbReference>
<dbReference type="SUPFAM" id="SSF53474">
    <property type="entry name" value="alpha/beta-Hydrolases"/>
    <property type="match status" value="1"/>
</dbReference>
<keyword evidence="3" id="KW-1185">Reference proteome</keyword>
<feature type="domain" description="AB hydrolase-1" evidence="1">
    <location>
        <begin position="58"/>
        <end position="322"/>
    </location>
</feature>
<dbReference type="PANTHER" id="PTHR37017:SF11">
    <property type="entry name" value="ESTERASE_LIPASE_THIOESTERASE DOMAIN-CONTAINING PROTEIN"/>
    <property type="match status" value="1"/>
</dbReference>
<dbReference type="AlphaFoldDB" id="A0A542DBE4"/>
<organism evidence="2 3">
    <name type="scientific">Amycolatopsis cihanbeyliensis</name>
    <dbReference type="NCBI Taxonomy" id="1128664"/>
    <lineage>
        <taxon>Bacteria</taxon>
        <taxon>Bacillati</taxon>
        <taxon>Actinomycetota</taxon>
        <taxon>Actinomycetes</taxon>
        <taxon>Pseudonocardiales</taxon>
        <taxon>Pseudonocardiaceae</taxon>
        <taxon>Amycolatopsis</taxon>
    </lineage>
</organism>
<evidence type="ECO:0000313" key="2">
    <source>
        <dbReference type="EMBL" id="TQJ00397.1"/>
    </source>
</evidence>
<dbReference type="Pfam" id="PF12697">
    <property type="entry name" value="Abhydrolase_6"/>
    <property type="match status" value="1"/>
</dbReference>
<dbReference type="PANTHER" id="PTHR37017">
    <property type="entry name" value="AB HYDROLASE-1 DOMAIN-CONTAINING PROTEIN-RELATED"/>
    <property type="match status" value="1"/>
</dbReference>
<dbReference type="InterPro" id="IPR052897">
    <property type="entry name" value="Sec-Metab_Biosynth_Hydrolase"/>
</dbReference>
<dbReference type="Proteomes" id="UP000320876">
    <property type="component" value="Unassembled WGS sequence"/>
</dbReference>
<comment type="caution">
    <text evidence="2">The sequence shown here is derived from an EMBL/GenBank/DDBJ whole genome shotgun (WGS) entry which is preliminary data.</text>
</comment>
<accession>A0A542DBE4</accession>
<name>A0A542DBE4_AMYCI</name>
<evidence type="ECO:0000259" key="1">
    <source>
        <dbReference type="Pfam" id="PF12697"/>
    </source>
</evidence>
<dbReference type="Gene3D" id="3.40.50.1820">
    <property type="entry name" value="alpha/beta hydrolase"/>
    <property type="match status" value="1"/>
</dbReference>
<dbReference type="InterPro" id="IPR000073">
    <property type="entry name" value="AB_hydrolase_1"/>
</dbReference>
<proteinExistence type="predicted"/>
<protein>
    <submittedName>
        <fullName evidence="2">Pimeloyl-ACP methyl ester carboxylesterase</fullName>
    </submittedName>
</protein>
<reference evidence="2 3" key="1">
    <citation type="submission" date="2019-06" db="EMBL/GenBank/DDBJ databases">
        <title>Sequencing the genomes of 1000 actinobacteria strains.</title>
        <authorList>
            <person name="Klenk H.-P."/>
        </authorList>
    </citation>
    <scope>NUCLEOTIDE SEQUENCE [LARGE SCALE GENOMIC DNA]</scope>
    <source>
        <strain evidence="2 3">DSM 45679</strain>
    </source>
</reference>
<dbReference type="EMBL" id="VFML01000001">
    <property type="protein sequence ID" value="TQJ00397.1"/>
    <property type="molecule type" value="Genomic_DNA"/>
</dbReference>
<evidence type="ECO:0000313" key="3">
    <source>
        <dbReference type="Proteomes" id="UP000320876"/>
    </source>
</evidence>